<evidence type="ECO:0000256" key="5">
    <source>
        <dbReference type="ARBA" id="ARBA00023033"/>
    </source>
</evidence>
<evidence type="ECO:0000313" key="8">
    <source>
        <dbReference type="Proteomes" id="UP001447188"/>
    </source>
</evidence>
<dbReference type="Gene3D" id="3.50.50.60">
    <property type="entry name" value="FAD/NAD(P)-binding domain"/>
    <property type="match status" value="1"/>
</dbReference>
<proteinExistence type="inferred from homology"/>
<comment type="caution">
    <text evidence="7">The sequence shown here is derived from an EMBL/GenBank/DDBJ whole genome shotgun (WGS) entry which is preliminary data.</text>
</comment>
<protein>
    <recommendedName>
        <fullName evidence="6">FAD-binding domain-containing protein</fullName>
    </recommendedName>
</protein>
<sequence>MTVALACGRAGHEVVLLEEGSEIKEVGAGIQVAPNMFRLLDRWGLGSQIRKAAVSLSSIRLRRWQSGELLGIAPINQQFGDQYVIHRPELHRIICTAALSFPNVTLMRSSRVLRVDFFAPSVFLSSGQTVQADVVLGADGIRSCLRKQLLLCGGGIDRARPTGDAAFRIMIPCSQMHGDPDLEALISEPAATRWMGPERHVMGYPIGGHKYFNLVLIHPDGIDTEESWSAEGSKEEVLLQFKGWDPVLEKLLALIPDGRVKRWKLCTHDCMDTWVSGSFALLGDACHPMLPYVAQGAAQAVEDAVTLAVVLSNVSSRDEVPRALLIYETARKPRTDSIQCTAEQTRHALHLPDGEAQKDRDEKFKYIFQGGENPDRWGDLKVQSVLWGWDAEKIAWEYMEMYMAGNE</sequence>
<dbReference type="Proteomes" id="UP001447188">
    <property type="component" value="Unassembled WGS sequence"/>
</dbReference>
<dbReference type="PANTHER" id="PTHR13789:SF307">
    <property type="entry name" value="HYDROXYLASE, PUTATIVE (AFU_ORTHOLOGUE AFUA_2G04330)-RELATED"/>
    <property type="match status" value="1"/>
</dbReference>
<keyword evidence="3" id="KW-0274">FAD</keyword>
<dbReference type="EMBL" id="JBBBZM010000086">
    <property type="protein sequence ID" value="KAL0634745.1"/>
    <property type="molecule type" value="Genomic_DNA"/>
</dbReference>
<name>A0ABR3GFN6_9PEZI</name>
<dbReference type="Pfam" id="PF01494">
    <property type="entry name" value="FAD_binding_3"/>
    <property type="match status" value="1"/>
</dbReference>
<evidence type="ECO:0000256" key="3">
    <source>
        <dbReference type="ARBA" id="ARBA00022827"/>
    </source>
</evidence>
<evidence type="ECO:0000259" key="6">
    <source>
        <dbReference type="Pfam" id="PF01494"/>
    </source>
</evidence>
<organism evidence="7 8">
    <name type="scientific">Discina gigas</name>
    <dbReference type="NCBI Taxonomy" id="1032678"/>
    <lineage>
        <taxon>Eukaryota</taxon>
        <taxon>Fungi</taxon>
        <taxon>Dikarya</taxon>
        <taxon>Ascomycota</taxon>
        <taxon>Pezizomycotina</taxon>
        <taxon>Pezizomycetes</taxon>
        <taxon>Pezizales</taxon>
        <taxon>Discinaceae</taxon>
        <taxon>Discina</taxon>
    </lineage>
</organism>
<comment type="similarity">
    <text evidence="1">Belongs to the paxM FAD-dependent monooxygenase family.</text>
</comment>
<feature type="domain" description="FAD-binding" evidence="6">
    <location>
        <begin position="4"/>
        <end position="337"/>
    </location>
</feature>
<dbReference type="SUPFAM" id="SSF51905">
    <property type="entry name" value="FAD/NAD(P)-binding domain"/>
    <property type="match status" value="1"/>
</dbReference>
<dbReference type="PANTHER" id="PTHR13789">
    <property type="entry name" value="MONOOXYGENASE"/>
    <property type="match status" value="1"/>
</dbReference>
<dbReference type="PRINTS" id="PR00420">
    <property type="entry name" value="RNGMNOXGNASE"/>
</dbReference>
<keyword evidence="4" id="KW-0560">Oxidoreductase</keyword>
<reference evidence="7 8" key="1">
    <citation type="submission" date="2024-02" db="EMBL/GenBank/DDBJ databases">
        <title>Discinaceae phylogenomics.</title>
        <authorList>
            <person name="Dirks A.C."/>
            <person name="James T.Y."/>
        </authorList>
    </citation>
    <scope>NUCLEOTIDE SEQUENCE [LARGE SCALE GENOMIC DNA]</scope>
    <source>
        <strain evidence="7 8">ACD0624</strain>
    </source>
</reference>
<dbReference type="InterPro" id="IPR002938">
    <property type="entry name" value="FAD-bd"/>
</dbReference>
<dbReference type="SUPFAM" id="SSF54373">
    <property type="entry name" value="FAD-linked reductases, C-terminal domain"/>
    <property type="match status" value="1"/>
</dbReference>
<dbReference type="InterPro" id="IPR050493">
    <property type="entry name" value="FAD-dep_Monooxygenase_BioMet"/>
</dbReference>
<accession>A0ABR3GFN6</accession>
<evidence type="ECO:0000256" key="4">
    <source>
        <dbReference type="ARBA" id="ARBA00023002"/>
    </source>
</evidence>
<keyword evidence="8" id="KW-1185">Reference proteome</keyword>
<evidence type="ECO:0000256" key="1">
    <source>
        <dbReference type="ARBA" id="ARBA00007992"/>
    </source>
</evidence>
<evidence type="ECO:0000313" key="7">
    <source>
        <dbReference type="EMBL" id="KAL0634745.1"/>
    </source>
</evidence>
<keyword evidence="2" id="KW-0285">Flavoprotein</keyword>
<gene>
    <name evidence="7" type="ORF">Q9L58_006341</name>
</gene>
<evidence type="ECO:0000256" key="2">
    <source>
        <dbReference type="ARBA" id="ARBA00022630"/>
    </source>
</evidence>
<keyword evidence="5" id="KW-0503">Monooxygenase</keyword>
<dbReference type="InterPro" id="IPR036188">
    <property type="entry name" value="FAD/NAD-bd_sf"/>
</dbReference>